<name>A0A7W6GIX2_9HYPH</name>
<proteinExistence type="predicted"/>
<keyword evidence="3" id="KW-0378">Hydrolase</keyword>
<reference evidence="5 6" key="1">
    <citation type="submission" date="2020-08" db="EMBL/GenBank/DDBJ databases">
        <title>Genomic Encyclopedia of Type Strains, Phase IV (KMG-IV): sequencing the most valuable type-strain genomes for metagenomic binning, comparative biology and taxonomic classification.</title>
        <authorList>
            <person name="Goeker M."/>
        </authorList>
    </citation>
    <scope>NUCLEOTIDE SEQUENCE [LARGE SCALE GENOMIC DNA]</scope>
    <source>
        <strain evidence="5 6">DSM 100211</strain>
    </source>
</reference>
<feature type="domain" description="Peptidase M20 dimerisation" evidence="4">
    <location>
        <begin position="202"/>
        <end position="361"/>
    </location>
</feature>
<dbReference type="RefSeq" id="WP_183802212.1">
    <property type="nucleotide sequence ID" value="NZ_JACIEE010000003.1"/>
</dbReference>
<dbReference type="AlphaFoldDB" id="A0A7W6GIX2"/>
<comment type="caution">
    <text evidence="5">The sequence shown here is derived from an EMBL/GenBank/DDBJ whole genome shotgun (WGS) entry which is preliminary data.</text>
</comment>
<evidence type="ECO:0000259" key="4">
    <source>
        <dbReference type="Pfam" id="PF07687"/>
    </source>
</evidence>
<accession>A0A7W6GIX2</accession>
<keyword evidence="2" id="KW-0479">Metal-binding</keyword>
<keyword evidence="6" id="KW-1185">Reference proteome</keyword>
<dbReference type="SUPFAM" id="SSF53187">
    <property type="entry name" value="Zn-dependent exopeptidases"/>
    <property type="match status" value="1"/>
</dbReference>
<dbReference type="NCBIfam" id="NF006579">
    <property type="entry name" value="PRK09104.1"/>
    <property type="match status" value="1"/>
</dbReference>
<evidence type="ECO:0000313" key="5">
    <source>
        <dbReference type="EMBL" id="MBB3976578.1"/>
    </source>
</evidence>
<dbReference type="InterPro" id="IPR051458">
    <property type="entry name" value="Cyt/Met_Dipeptidase"/>
</dbReference>
<keyword evidence="1" id="KW-0645">Protease</keyword>
<dbReference type="Proteomes" id="UP000574761">
    <property type="component" value="Unassembled WGS sequence"/>
</dbReference>
<dbReference type="GO" id="GO:0006508">
    <property type="term" value="P:proteolysis"/>
    <property type="evidence" value="ECO:0007669"/>
    <property type="project" value="UniProtKB-KW"/>
</dbReference>
<dbReference type="NCBIfam" id="NF006053">
    <property type="entry name" value="PRK08201.1"/>
    <property type="match status" value="1"/>
</dbReference>
<dbReference type="GO" id="GO:0008233">
    <property type="term" value="F:peptidase activity"/>
    <property type="evidence" value="ECO:0007669"/>
    <property type="project" value="UniProtKB-KW"/>
</dbReference>
<dbReference type="InterPro" id="IPR002933">
    <property type="entry name" value="Peptidase_M20"/>
</dbReference>
<organism evidence="5 6">
    <name type="scientific">Mycoplana azooxidifex</name>
    <dbReference type="NCBI Taxonomy" id="1636188"/>
    <lineage>
        <taxon>Bacteria</taxon>
        <taxon>Pseudomonadati</taxon>
        <taxon>Pseudomonadota</taxon>
        <taxon>Alphaproteobacteria</taxon>
        <taxon>Hyphomicrobiales</taxon>
        <taxon>Rhizobiaceae</taxon>
        <taxon>Mycoplana</taxon>
    </lineage>
</organism>
<dbReference type="Pfam" id="PF01546">
    <property type="entry name" value="Peptidase_M20"/>
    <property type="match status" value="1"/>
</dbReference>
<dbReference type="NCBIfam" id="NF005914">
    <property type="entry name" value="PRK07907.1"/>
    <property type="match status" value="1"/>
</dbReference>
<dbReference type="PANTHER" id="PTHR43270:SF12">
    <property type="entry name" value="SUCCINYL-DIAMINOPIMELATE DESUCCINYLASE"/>
    <property type="match status" value="1"/>
</dbReference>
<dbReference type="EMBL" id="JACIEE010000003">
    <property type="protein sequence ID" value="MBB3976578.1"/>
    <property type="molecule type" value="Genomic_DNA"/>
</dbReference>
<evidence type="ECO:0000313" key="6">
    <source>
        <dbReference type="Proteomes" id="UP000574761"/>
    </source>
</evidence>
<gene>
    <name evidence="5" type="ORF">GGQ64_001767</name>
</gene>
<dbReference type="InterPro" id="IPR011650">
    <property type="entry name" value="Peptidase_M20_dimer"/>
</dbReference>
<dbReference type="Gene3D" id="3.30.70.360">
    <property type="match status" value="1"/>
</dbReference>
<evidence type="ECO:0000256" key="1">
    <source>
        <dbReference type="ARBA" id="ARBA00022670"/>
    </source>
</evidence>
<evidence type="ECO:0000256" key="3">
    <source>
        <dbReference type="ARBA" id="ARBA00022801"/>
    </source>
</evidence>
<dbReference type="Pfam" id="PF07687">
    <property type="entry name" value="M20_dimer"/>
    <property type="match status" value="1"/>
</dbReference>
<dbReference type="GO" id="GO:0046872">
    <property type="term" value="F:metal ion binding"/>
    <property type="evidence" value="ECO:0007669"/>
    <property type="project" value="UniProtKB-KW"/>
</dbReference>
<protein>
    <submittedName>
        <fullName evidence="5">Acetylornithine deacetylase/succinyl-diaminopimelate desuccinylase-like protein</fullName>
    </submittedName>
</protein>
<sequence length="463" mass="49988">MTNLLPVLDHAAANVPAALERLFDLLRIKSISTDPAYKADVRRGAEWLVSELRTLGFDATVRDTSGHPMVVAHHEGASTDAPHVLFYGHYDVQPVDPLELWENDPFEPAVRDISGGRRIITGRGTSDDKGQLMTFVEACRAYKETAGALPCKVTILFEGEEESGSPSLKPFLEANAAELKADYALVCDTNMWDAETPAIAAGLRGLVGEEVVVKAADRDLHSGYFGGAAANPIHVLADILAGLHDRDGRVTLKGFYDGVEETPADIKATWDKLGQTAEKFLGEIGLSVPSGEKNRSVLELTWARPTAEVNGIIGGYTGDGFKTVIAAEATAKVSFRLVGKQDPGKIRDAFRAYVRAKVPADCSVTFHAHGGSPAIQLPYDSPLLNKAKDALSQEWPKPAVMIGMGGSIPIVGDFQKMLGMESLLVGFGLSDDRIHSPNEKYELRSFEKGIRSWVRILAALAAR</sequence>
<dbReference type="Gene3D" id="3.40.630.10">
    <property type="entry name" value="Zn peptidases"/>
    <property type="match status" value="1"/>
</dbReference>
<evidence type="ECO:0000256" key="2">
    <source>
        <dbReference type="ARBA" id="ARBA00022723"/>
    </source>
</evidence>
<dbReference type="PANTHER" id="PTHR43270">
    <property type="entry name" value="BETA-ALA-HIS DIPEPTIDASE"/>
    <property type="match status" value="1"/>
</dbReference>